<gene>
    <name evidence="1" type="ORF">PZE19_09290</name>
</gene>
<keyword evidence="2" id="KW-1185">Reference proteome</keyword>
<reference evidence="1 2" key="1">
    <citation type="submission" date="2023-03" db="EMBL/GenBank/DDBJ databases">
        <title>Paludisphaera mucosa sp. nov. a novel planctomycete from northern fen.</title>
        <authorList>
            <person name="Ivanova A."/>
        </authorList>
    </citation>
    <scope>NUCLEOTIDE SEQUENCE [LARGE SCALE GENOMIC DNA]</scope>
    <source>
        <strain evidence="1 2">Pla2</strain>
    </source>
</reference>
<evidence type="ECO:0000313" key="1">
    <source>
        <dbReference type="EMBL" id="MDG3003965.1"/>
    </source>
</evidence>
<comment type="caution">
    <text evidence="1">The sequence shown here is derived from an EMBL/GenBank/DDBJ whole genome shotgun (WGS) entry which is preliminary data.</text>
</comment>
<evidence type="ECO:0000313" key="2">
    <source>
        <dbReference type="Proteomes" id="UP001216907"/>
    </source>
</evidence>
<dbReference type="EMBL" id="JARRAG010000001">
    <property type="protein sequence ID" value="MDG3003965.1"/>
    <property type="molecule type" value="Genomic_DNA"/>
</dbReference>
<dbReference type="RefSeq" id="WP_277860309.1">
    <property type="nucleotide sequence ID" value="NZ_JARRAG010000001.1"/>
</dbReference>
<accession>A0ABT6F8S9</accession>
<name>A0ABT6F8S9_9BACT</name>
<sequence>MEPLEPVEMTSLTEQVADQVRRYTYGRIRNLMVEETRGKVVVSGEVRTWHSKQLALQAALELLSGDRFRERITVVGPGYSSR</sequence>
<dbReference type="Proteomes" id="UP001216907">
    <property type="component" value="Unassembled WGS sequence"/>
</dbReference>
<organism evidence="1 2">
    <name type="scientific">Paludisphaera mucosa</name>
    <dbReference type="NCBI Taxonomy" id="3030827"/>
    <lineage>
        <taxon>Bacteria</taxon>
        <taxon>Pseudomonadati</taxon>
        <taxon>Planctomycetota</taxon>
        <taxon>Planctomycetia</taxon>
        <taxon>Isosphaerales</taxon>
        <taxon>Isosphaeraceae</taxon>
        <taxon>Paludisphaera</taxon>
    </lineage>
</organism>
<proteinExistence type="predicted"/>
<protein>
    <submittedName>
        <fullName evidence="1">BON domain-containing protein</fullName>
    </submittedName>
</protein>